<dbReference type="CDD" id="cd17919">
    <property type="entry name" value="DEXHc_Snf"/>
    <property type="match status" value="1"/>
</dbReference>
<proteinExistence type="predicted"/>
<dbReference type="PROSITE" id="PS51192">
    <property type="entry name" value="HELICASE_ATP_BIND_1"/>
    <property type="match status" value="1"/>
</dbReference>
<protein>
    <submittedName>
        <fullName evidence="2">Helicase-like protein</fullName>
    </submittedName>
</protein>
<dbReference type="GO" id="GO:0005524">
    <property type="term" value="F:ATP binding"/>
    <property type="evidence" value="ECO:0007669"/>
    <property type="project" value="InterPro"/>
</dbReference>
<dbReference type="InterPro" id="IPR001650">
    <property type="entry name" value="Helicase_C-like"/>
</dbReference>
<dbReference type="SMART" id="SM00490">
    <property type="entry name" value="HELICc"/>
    <property type="match status" value="1"/>
</dbReference>
<keyword evidence="3" id="KW-1185">Reference proteome</keyword>
<dbReference type="InterPro" id="IPR027417">
    <property type="entry name" value="P-loop_NTPase"/>
</dbReference>
<dbReference type="SMART" id="SM00487">
    <property type="entry name" value="DEXDc"/>
    <property type="match status" value="1"/>
</dbReference>
<dbReference type="EMBL" id="VLLP01000001">
    <property type="protein sequence ID" value="TWJ30916.1"/>
    <property type="molecule type" value="Genomic_DNA"/>
</dbReference>
<dbReference type="Gene3D" id="3.40.50.300">
    <property type="entry name" value="P-loop containing nucleotide triphosphate hydrolases"/>
    <property type="match status" value="1"/>
</dbReference>
<evidence type="ECO:0000313" key="3">
    <source>
        <dbReference type="Proteomes" id="UP000319728"/>
    </source>
</evidence>
<dbReference type="InterPro" id="IPR014001">
    <property type="entry name" value="Helicase_ATP-bd"/>
</dbReference>
<dbReference type="Pfam" id="PF00176">
    <property type="entry name" value="SNF2-rel_dom"/>
    <property type="match status" value="1"/>
</dbReference>
<keyword evidence="2" id="KW-0347">Helicase</keyword>
<evidence type="ECO:0000256" key="1">
    <source>
        <dbReference type="ARBA" id="ARBA00022801"/>
    </source>
</evidence>
<gene>
    <name evidence="2" type="ORF">JD81_04465</name>
</gene>
<keyword evidence="1" id="KW-0378">Hydrolase</keyword>
<dbReference type="Proteomes" id="UP000319728">
    <property type="component" value="Unassembled WGS sequence"/>
</dbReference>
<dbReference type="AlphaFoldDB" id="A0A562WL43"/>
<dbReference type="GO" id="GO:0016787">
    <property type="term" value="F:hydrolase activity"/>
    <property type="evidence" value="ECO:0007669"/>
    <property type="project" value="UniProtKB-KW"/>
</dbReference>
<dbReference type="InterPro" id="IPR000330">
    <property type="entry name" value="SNF2_N"/>
</dbReference>
<accession>A0A562WL43</accession>
<dbReference type="PROSITE" id="PS51194">
    <property type="entry name" value="HELICASE_CTER"/>
    <property type="match status" value="1"/>
</dbReference>
<dbReference type="InterPro" id="IPR049730">
    <property type="entry name" value="SNF2/RAD54-like_C"/>
</dbReference>
<dbReference type="Gene3D" id="3.40.50.10810">
    <property type="entry name" value="Tandem AAA-ATPase domain"/>
    <property type="match status" value="1"/>
</dbReference>
<keyword evidence="2" id="KW-0547">Nucleotide-binding</keyword>
<dbReference type="CDD" id="cd18793">
    <property type="entry name" value="SF2_C_SNF"/>
    <property type="match status" value="1"/>
</dbReference>
<dbReference type="Pfam" id="PF00271">
    <property type="entry name" value="Helicase_C"/>
    <property type="match status" value="1"/>
</dbReference>
<dbReference type="InterPro" id="IPR038718">
    <property type="entry name" value="SNF2-like_sf"/>
</dbReference>
<dbReference type="PANTHER" id="PTHR10799">
    <property type="entry name" value="SNF2/RAD54 HELICASE FAMILY"/>
    <property type="match status" value="1"/>
</dbReference>
<organism evidence="2 3">
    <name type="scientific">Micromonospora sagamiensis</name>
    <dbReference type="NCBI Taxonomy" id="47875"/>
    <lineage>
        <taxon>Bacteria</taxon>
        <taxon>Bacillati</taxon>
        <taxon>Actinomycetota</taxon>
        <taxon>Actinomycetes</taxon>
        <taxon>Micromonosporales</taxon>
        <taxon>Micromonosporaceae</taxon>
        <taxon>Micromonospora</taxon>
    </lineage>
</organism>
<reference evidence="2 3" key="1">
    <citation type="submission" date="2019-07" db="EMBL/GenBank/DDBJ databases">
        <title>R&amp;d 2014.</title>
        <authorList>
            <person name="Klenk H.-P."/>
        </authorList>
    </citation>
    <scope>NUCLEOTIDE SEQUENCE [LARGE SCALE GENOMIC DNA]</scope>
    <source>
        <strain evidence="2 3">DSM 43912</strain>
    </source>
</reference>
<comment type="caution">
    <text evidence="2">The sequence shown here is derived from an EMBL/GenBank/DDBJ whole genome shotgun (WGS) entry which is preliminary data.</text>
</comment>
<dbReference type="Gene3D" id="1.10.150.20">
    <property type="entry name" value="5' to 3' exonuclease, C-terminal subdomain"/>
    <property type="match status" value="1"/>
</dbReference>
<dbReference type="RefSeq" id="WP_232624701.1">
    <property type="nucleotide sequence ID" value="NZ_AP023438.1"/>
</dbReference>
<keyword evidence="2" id="KW-0067">ATP-binding</keyword>
<evidence type="ECO:0000313" key="2">
    <source>
        <dbReference type="EMBL" id="TWJ30916.1"/>
    </source>
</evidence>
<name>A0A562WL43_9ACTN</name>
<dbReference type="SUPFAM" id="SSF52540">
    <property type="entry name" value="P-loop containing nucleoside triphosphate hydrolases"/>
    <property type="match status" value="2"/>
</dbReference>
<dbReference type="GO" id="GO:0004386">
    <property type="term" value="F:helicase activity"/>
    <property type="evidence" value="ECO:0007669"/>
    <property type="project" value="UniProtKB-KW"/>
</dbReference>
<sequence length="755" mass="83348">MRLFGGRGTTGPKTDSRTPARFDRRAARECCRRGRRLAERLGALEPLRAGAGQEAARQYRQAHQALVVERLRTMPLQELRSAAVQGLRLVPSVERAGYRDVLSVLNASPADLLRLPGVGERTAAAMRQAATNLYRHVDQDTVVRLDADRRPAALEPLLRALRVLHALNRLMRDNRSIVGPLLADLTDALRRAEPATRWWAQLLAGADAKATARAAVGDVQRLLTDSRAQAAGELLTNVERAIADAATVDHRELWADYVRHAAAYHTLLAQVGGPTTDDAPAHGYLPRPVQDRADQIVLDQSRLRVTLRGYQAFGARYALAQRRCILGDEMGLGKTIEAIAVCAHLAANGERHFLVICPASVVVNWLGEVALHSTLTAHRLHGPERDQAIAHWYSSGGVGVTTYETLSRLALPADLRPGLVVVDEAQYVKNPRALRSQAVAAWIAVAPRVVFLTGTPMINRVDEFRQLIGYLNPSLAASITVTDGLAGAPAFRRKVADVYLRRNQKDVLTELPELIEVEDWVEMERAEAETYRRAVETRNFPGMRRATVVPDGPVRSAKLDRLREIVQESADNGGKVLIFSYFLETLDRVHQSLDRSPRFLLTGKVPPAARQQLVDEFSAAEGHAVLISQIQVGGVGLNVPAASVVVLTEPQLTPTAEEQAIARCHRMGQTRRVRVHRLLAKDTVDQRLLEILGHKTALIRAYAKESVAKAAHPLATDSRYIDQSLLHDSAIPIDQRIIMVERQRLGIDGRRSDRR</sequence>